<name>A0A9P7KKV3_9AGAR</name>
<organism evidence="2 3">
    <name type="scientific">Sphagnurus paluster</name>
    <dbReference type="NCBI Taxonomy" id="117069"/>
    <lineage>
        <taxon>Eukaryota</taxon>
        <taxon>Fungi</taxon>
        <taxon>Dikarya</taxon>
        <taxon>Basidiomycota</taxon>
        <taxon>Agaricomycotina</taxon>
        <taxon>Agaricomycetes</taxon>
        <taxon>Agaricomycetidae</taxon>
        <taxon>Agaricales</taxon>
        <taxon>Tricholomatineae</taxon>
        <taxon>Lyophyllaceae</taxon>
        <taxon>Sphagnurus</taxon>
    </lineage>
</organism>
<keyword evidence="3" id="KW-1185">Reference proteome</keyword>
<dbReference type="Proteomes" id="UP000717328">
    <property type="component" value="Unassembled WGS sequence"/>
</dbReference>
<proteinExistence type="predicted"/>
<dbReference type="Gene3D" id="3.80.10.10">
    <property type="entry name" value="Ribonuclease Inhibitor"/>
    <property type="match status" value="1"/>
</dbReference>
<dbReference type="InterPro" id="IPR032675">
    <property type="entry name" value="LRR_dom_sf"/>
</dbReference>
<dbReference type="SUPFAM" id="SSF52047">
    <property type="entry name" value="RNI-like"/>
    <property type="match status" value="1"/>
</dbReference>
<sequence>MSQPEEYISWSLNDPPYEDPEFDETSKAVASNSFLSQSLQVRAQSRLSNAKTHLHLIDEHIARADANLSELHICRRQCIAQIELYSTASAPVRRLPADVLVEIFRASLYSCDRSVYVPQNSNSMHHLLGRVCSGWRRLFFSTQEFWTGIRVGRVNLNKIDRWIHMAQDIFERSGSSPISLYLFIISNKLMGALIPHLGRIRFLSIHGWAIVERLLGSSFDLTSLTTLNIEGCGVRSINKNLELTALKNMPRLRDIRLSTYAQPALKILENYLGSQITALSLLYVNLIPQQVVTILHLSPNLISGSFNIIAGYHNPVPTWKFDHYTLPTPLVHNLQYLNLSYTVMESYAEYEALQLRQLVLPQLRHAVLRLQRWEVPGARAMITNSGVLELLHLQISEMAWNPLPPCLYQHSNQGMTQPERSLDRRRYFFPSESLESETVVI</sequence>
<reference evidence="2" key="1">
    <citation type="submission" date="2021-02" db="EMBL/GenBank/DDBJ databases">
        <authorList>
            <person name="Nieuwenhuis M."/>
            <person name="Van De Peppel L.J.J."/>
        </authorList>
    </citation>
    <scope>NUCLEOTIDE SEQUENCE</scope>
    <source>
        <strain evidence="2">D49</strain>
    </source>
</reference>
<evidence type="ECO:0000313" key="3">
    <source>
        <dbReference type="Proteomes" id="UP000717328"/>
    </source>
</evidence>
<dbReference type="OrthoDB" id="3248197at2759"/>
<protein>
    <recommendedName>
        <fullName evidence="4">F-box domain-containing protein</fullName>
    </recommendedName>
</protein>
<dbReference type="AlphaFoldDB" id="A0A9P7KKV3"/>
<evidence type="ECO:0008006" key="4">
    <source>
        <dbReference type="Google" id="ProtNLM"/>
    </source>
</evidence>
<evidence type="ECO:0000313" key="2">
    <source>
        <dbReference type="EMBL" id="KAG5652080.1"/>
    </source>
</evidence>
<accession>A0A9P7KKV3</accession>
<dbReference type="EMBL" id="JABCKI010000164">
    <property type="protein sequence ID" value="KAG5652080.1"/>
    <property type="molecule type" value="Genomic_DNA"/>
</dbReference>
<reference evidence="2" key="2">
    <citation type="submission" date="2021-10" db="EMBL/GenBank/DDBJ databases">
        <title>Phylogenomics reveals ancestral predisposition of the termite-cultivated fungus Termitomyces towards a domesticated lifestyle.</title>
        <authorList>
            <person name="Auxier B."/>
            <person name="Grum-Grzhimaylo A."/>
            <person name="Cardenas M.E."/>
            <person name="Lodge J.D."/>
            <person name="Laessoe T."/>
            <person name="Pedersen O."/>
            <person name="Smith M.E."/>
            <person name="Kuyper T.W."/>
            <person name="Franco-Molano E.A."/>
            <person name="Baroni T.J."/>
            <person name="Aanen D.K."/>
        </authorList>
    </citation>
    <scope>NUCLEOTIDE SEQUENCE</scope>
    <source>
        <strain evidence="2">D49</strain>
    </source>
</reference>
<comment type="caution">
    <text evidence="2">The sequence shown here is derived from an EMBL/GenBank/DDBJ whole genome shotgun (WGS) entry which is preliminary data.</text>
</comment>
<evidence type="ECO:0000256" key="1">
    <source>
        <dbReference type="SAM" id="MobiDB-lite"/>
    </source>
</evidence>
<feature type="region of interest" description="Disordered" evidence="1">
    <location>
        <begin position="1"/>
        <end position="21"/>
    </location>
</feature>
<gene>
    <name evidence="2" type="ORF">H0H81_006373</name>
</gene>